<dbReference type="GO" id="GO:0005524">
    <property type="term" value="F:ATP binding"/>
    <property type="evidence" value="ECO:0007669"/>
    <property type="project" value="UniProtKB-KW"/>
</dbReference>
<feature type="domain" description="HTH luxR-type" evidence="3">
    <location>
        <begin position="823"/>
        <end position="885"/>
    </location>
</feature>
<dbReference type="InterPro" id="IPR011990">
    <property type="entry name" value="TPR-like_helical_dom_sf"/>
</dbReference>
<dbReference type="AlphaFoldDB" id="A0A5A7SGL6"/>
<dbReference type="SMART" id="SM00382">
    <property type="entry name" value="AAA"/>
    <property type="match status" value="1"/>
</dbReference>
<dbReference type="OrthoDB" id="134933at2"/>
<dbReference type="Gene3D" id="3.40.50.300">
    <property type="entry name" value="P-loop containing nucleotide triphosphate hydrolases"/>
    <property type="match status" value="1"/>
</dbReference>
<gene>
    <name evidence="4" type="ORF">FOY51_02125</name>
</gene>
<dbReference type="Proteomes" id="UP000322244">
    <property type="component" value="Unassembled WGS sequence"/>
</dbReference>
<dbReference type="Pfam" id="PF00196">
    <property type="entry name" value="GerE"/>
    <property type="match status" value="1"/>
</dbReference>
<dbReference type="SMART" id="SM00421">
    <property type="entry name" value="HTH_LUXR"/>
    <property type="match status" value="1"/>
</dbReference>
<protein>
    <submittedName>
        <fullName evidence="4">Helix-turn-helix transcriptional regulator</fullName>
    </submittedName>
</protein>
<sequence>MTASTDCVGRDAVVADLVERVAATSTDGAAFVTLFGPPGIGKSTVLRTLYERTSGGVHPALWAQAVEWEAQRPFAVLGQLLQAEFTSAAEYSDALTRWQHDGPGLIVIDDAHYADRESMQILISITAHHRATATLVVLASRDTDALVDTRTSTRIRLDGLGGAAVMRLAQRAGLVMHPATVERLTGHTCGNPRAVLALLGEVPAAAWAKPDTEIPAPRFVVDDVRERLDACTAHGRSLVQALAILDDRENFATATELAGLQDPFTAIDDAARVGLLAAPGDLRPAAELPKLRNPLFAAAVTTLMGVRATADAHRRAAAIVTDPARTLHHRVAATSAADPALAYRLDALGRERATDGGWSDAAGLFRQAAQLSADPLVRDDRLIRAVDALLAAGDCLGAAALVPAVESLRETPLRNATLAYLAILRGRANEAGMRLSRAWNIVVVEREPDVAAVIAQRYVLDSLARCQGSTLVEWADRAIELDGPDTPTGVEASAIRGLGLAWSGQTGEARAMYDRLSGTIRHGAQSQRVTMARGWLEFGLDDPVAARSSLEAAESMAALGGSTRITLWSLGWLARVEFVTGDWDAALQTVARGRILARNSGIVLATPLLEWTATQIHSLRGDWDGAQEAVEEAIATDGSYQIMAVPTLLARAQLAESAADYARVRQVLHPMVRLSETTPALVEPGFWPWVDVLANALVLEGQLNEADELLRPHEECARDRGQRSATARLAYARGRLLGAAGELPAARRTFESALAALEGLPLRYDQARVNFAYGQTLRRAGKRRAADAIMSNARDLYRSLGATTYVARCDRELRAGGFNAPRGRTVDIDLTPQEEAVSSLVAQGMSNREVAAELYISQKTVQYHLTRVYAKLGVRSRSELAASLR</sequence>
<keyword evidence="1" id="KW-0547">Nucleotide-binding</keyword>
<evidence type="ECO:0000256" key="1">
    <source>
        <dbReference type="ARBA" id="ARBA00022741"/>
    </source>
</evidence>
<dbReference type="Gene3D" id="1.25.40.10">
    <property type="entry name" value="Tetratricopeptide repeat domain"/>
    <property type="match status" value="2"/>
</dbReference>
<dbReference type="PROSITE" id="PS50043">
    <property type="entry name" value="HTH_LUXR_2"/>
    <property type="match status" value="1"/>
</dbReference>
<dbReference type="SUPFAM" id="SSF48452">
    <property type="entry name" value="TPR-like"/>
    <property type="match status" value="2"/>
</dbReference>
<name>A0A5A7SGL6_9NOCA</name>
<organism evidence="4 5">
    <name type="scientific">Antrihabitans cavernicola</name>
    <dbReference type="NCBI Taxonomy" id="2495913"/>
    <lineage>
        <taxon>Bacteria</taxon>
        <taxon>Bacillati</taxon>
        <taxon>Actinomycetota</taxon>
        <taxon>Actinomycetes</taxon>
        <taxon>Mycobacteriales</taxon>
        <taxon>Nocardiaceae</taxon>
        <taxon>Antrihabitans</taxon>
    </lineage>
</organism>
<dbReference type="InterPro" id="IPR036388">
    <property type="entry name" value="WH-like_DNA-bd_sf"/>
</dbReference>
<dbReference type="GO" id="GO:0003677">
    <property type="term" value="F:DNA binding"/>
    <property type="evidence" value="ECO:0007669"/>
    <property type="project" value="InterPro"/>
</dbReference>
<dbReference type="PROSITE" id="PS00622">
    <property type="entry name" value="HTH_LUXR_1"/>
    <property type="match status" value="1"/>
</dbReference>
<dbReference type="InterPro" id="IPR003593">
    <property type="entry name" value="AAA+_ATPase"/>
</dbReference>
<proteinExistence type="predicted"/>
<dbReference type="InterPro" id="IPR016032">
    <property type="entry name" value="Sig_transdc_resp-reg_C-effctor"/>
</dbReference>
<dbReference type="CDD" id="cd06170">
    <property type="entry name" value="LuxR_C_like"/>
    <property type="match status" value="1"/>
</dbReference>
<dbReference type="Gene3D" id="1.10.10.10">
    <property type="entry name" value="Winged helix-like DNA-binding domain superfamily/Winged helix DNA-binding domain"/>
    <property type="match status" value="1"/>
</dbReference>
<dbReference type="InterPro" id="IPR027417">
    <property type="entry name" value="P-loop_NTPase"/>
</dbReference>
<dbReference type="SUPFAM" id="SSF46894">
    <property type="entry name" value="C-terminal effector domain of the bipartite response regulators"/>
    <property type="match status" value="1"/>
</dbReference>
<dbReference type="InterPro" id="IPR041664">
    <property type="entry name" value="AAA_16"/>
</dbReference>
<evidence type="ECO:0000256" key="2">
    <source>
        <dbReference type="ARBA" id="ARBA00022840"/>
    </source>
</evidence>
<dbReference type="Pfam" id="PF13191">
    <property type="entry name" value="AAA_16"/>
    <property type="match status" value="1"/>
</dbReference>
<keyword evidence="5" id="KW-1185">Reference proteome</keyword>
<dbReference type="EMBL" id="VLNY01000001">
    <property type="protein sequence ID" value="KAA0024754.1"/>
    <property type="molecule type" value="Genomic_DNA"/>
</dbReference>
<dbReference type="GO" id="GO:0005737">
    <property type="term" value="C:cytoplasm"/>
    <property type="evidence" value="ECO:0007669"/>
    <property type="project" value="TreeGrafter"/>
</dbReference>
<accession>A0A5A7SGL6</accession>
<dbReference type="GO" id="GO:0006355">
    <property type="term" value="P:regulation of DNA-templated transcription"/>
    <property type="evidence" value="ECO:0007669"/>
    <property type="project" value="InterPro"/>
</dbReference>
<dbReference type="PRINTS" id="PR00038">
    <property type="entry name" value="HTHLUXR"/>
</dbReference>
<dbReference type="PANTHER" id="PTHR16305:SF35">
    <property type="entry name" value="TRANSCRIPTIONAL ACTIVATOR DOMAIN"/>
    <property type="match status" value="1"/>
</dbReference>
<dbReference type="InterPro" id="IPR000792">
    <property type="entry name" value="Tscrpt_reg_LuxR_C"/>
</dbReference>
<dbReference type="RefSeq" id="WP_149428529.1">
    <property type="nucleotide sequence ID" value="NZ_VLNY01000001.1"/>
</dbReference>
<evidence type="ECO:0000313" key="5">
    <source>
        <dbReference type="Proteomes" id="UP000322244"/>
    </source>
</evidence>
<evidence type="ECO:0000259" key="3">
    <source>
        <dbReference type="PROSITE" id="PS50043"/>
    </source>
</evidence>
<evidence type="ECO:0000313" key="4">
    <source>
        <dbReference type="EMBL" id="KAA0024754.1"/>
    </source>
</evidence>
<comment type="caution">
    <text evidence="4">The sequence shown here is derived from an EMBL/GenBank/DDBJ whole genome shotgun (WGS) entry which is preliminary data.</text>
</comment>
<dbReference type="PANTHER" id="PTHR16305">
    <property type="entry name" value="TESTICULAR SOLUBLE ADENYLYL CYCLASE"/>
    <property type="match status" value="1"/>
</dbReference>
<dbReference type="SUPFAM" id="SSF52540">
    <property type="entry name" value="P-loop containing nucleoside triphosphate hydrolases"/>
    <property type="match status" value="1"/>
</dbReference>
<keyword evidence="2" id="KW-0067">ATP-binding</keyword>
<dbReference type="GO" id="GO:0004016">
    <property type="term" value="F:adenylate cyclase activity"/>
    <property type="evidence" value="ECO:0007669"/>
    <property type="project" value="TreeGrafter"/>
</dbReference>
<reference evidence="4 5" key="1">
    <citation type="submission" date="2019-07" db="EMBL/GenBank/DDBJ databases">
        <title>Rhodococcus cavernicolus sp. nov., isolated from a cave.</title>
        <authorList>
            <person name="Lee S.D."/>
        </authorList>
    </citation>
    <scope>NUCLEOTIDE SEQUENCE [LARGE SCALE GENOMIC DNA]</scope>
    <source>
        <strain evidence="4 5">C1-24</strain>
    </source>
</reference>